<feature type="domain" description="Pirin N-terminal" evidence="4">
    <location>
        <begin position="20"/>
        <end position="128"/>
    </location>
</feature>
<keyword evidence="2" id="KW-0479">Metal-binding</keyword>
<dbReference type="PANTHER" id="PTHR43212">
    <property type="entry name" value="QUERCETIN 2,3-DIOXYGENASE"/>
    <property type="match status" value="1"/>
</dbReference>
<dbReference type="Gene3D" id="2.60.120.10">
    <property type="entry name" value="Jelly Rolls"/>
    <property type="match status" value="2"/>
</dbReference>
<evidence type="ECO:0000256" key="1">
    <source>
        <dbReference type="ARBA" id="ARBA00008416"/>
    </source>
</evidence>
<feature type="binding site" evidence="2">
    <location>
        <position position="111"/>
    </location>
    <ligand>
        <name>Fe cation</name>
        <dbReference type="ChEBI" id="CHEBI:24875"/>
    </ligand>
</feature>
<evidence type="ECO:0000259" key="4">
    <source>
        <dbReference type="Pfam" id="PF02678"/>
    </source>
</evidence>
<dbReference type="GO" id="GO:0046872">
    <property type="term" value="F:metal ion binding"/>
    <property type="evidence" value="ECO:0007669"/>
    <property type="project" value="UniProtKB-KW"/>
</dbReference>
<dbReference type="SUPFAM" id="SSF51182">
    <property type="entry name" value="RmlC-like cupins"/>
    <property type="match status" value="1"/>
</dbReference>
<dbReference type="Proteomes" id="UP000516148">
    <property type="component" value="Chromosome"/>
</dbReference>
<dbReference type="EMBL" id="CP061038">
    <property type="protein sequence ID" value="QNQ11680.1"/>
    <property type="molecule type" value="Genomic_DNA"/>
</dbReference>
<dbReference type="PIRSF" id="PIRSF006232">
    <property type="entry name" value="Pirin"/>
    <property type="match status" value="1"/>
</dbReference>
<accession>A0A7H0LPS7</accession>
<evidence type="ECO:0000256" key="2">
    <source>
        <dbReference type="PIRSR" id="PIRSR006232-1"/>
    </source>
</evidence>
<feature type="domain" description="Quercetin 2,3-dioxygenase C-terminal cupin" evidence="5">
    <location>
        <begin position="162"/>
        <end position="240"/>
    </location>
</feature>
<dbReference type="Pfam" id="PF17954">
    <property type="entry name" value="Pirin_C_2"/>
    <property type="match status" value="1"/>
</dbReference>
<keyword evidence="2" id="KW-0408">Iron</keyword>
<evidence type="ECO:0000256" key="3">
    <source>
        <dbReference type="RuleBase" id="RU003457"/>
    </source>
</evidence>
<feature type="binding site" evidence="2">
    <location>
        <position position="113"/>
    </location>
    <ligand>
        <name>Fe cation</name>
        <dbReference type="ChEBI" id="CHEBI:24875"/>
    </ligand>
</feature>
<dbReference type="RefSeq" id="WP_187763985.1">
    <property type="nucleotide sequence ID" value="NZ_CP061038.1"/>
</dbReference>
<protein>
    <submittedName>
        <fullName evidence="6">Pirin family protein</fullName>
    </submittedName>
</protein>
<keyword evidence="7" id="KW-1185">Reference proteome</keyword>
<dbReference type="InterPro" id="IPR012093">
    <property type="entry name" value="Pirin"/>
</dbReference>
<evidence type="ECO:0000259" key="5">
    <source>
        <dbReference type="Pfam" id="PF17954"/>
    </source>
</evidence>
<evidence type="ECO:0000313" key="7">
    <source>
        <dbReference type="Proteomes" id="UP000516148"/>
    </source>
</evidence>
<reference evidence="6 7" key="1">
    <citation type="submission" date="2020-09" db="EMBL/GenBank/DDBJ databases">
        <title>Sphingomonas sp., a new species isolated from pork steak.</title>
        <authorList>
            <person name="Heidler von Heilborn D."/>
        </authorList>
    </citation>
    <scope>NUCLEOTIDE SEQUENCE [LARGE SCALE GENOMIC DNA]</scope>
    <source>
        <strain evidence="7">S8-3T</strain>
    </source>
</reference>
<name>A0A7H0LPS7_9SPHN</name>
<dbReference type="AlphaFoldDB" id="A0A7H0LPS7"/>
<dbReference type="InterPro" id="IPR011051">
    <property type="entry name" value="RmlC_Cupin_sf"/>
</dbReference>
<dbReference type="KEGG" id="spap:H3Z74_11400"/>
<dbReference type="Pfam" id="PF02678">
    <property type="entry name" value="Pirin"/>
    <property type="match status" value="1"/>
</dbReference>
<dbReference type="InterPro" id="IPR041602">
    <property type="entry name" value="Quercetinase_C"/>
</dbReference>
<dbReference type="PANTHER" id="PTHR43212:SF3">
    <property type="entry name" value="QUERCETIN 2,3-DIOXYGENASE"/>
    <property type="match status" value="1"/>
</dbReference>
<feature type="binding site" evidence="2">
    <location>
        <position position="67"/>
    </location>
    <ligand>
        <name>Fe cation</name>
        <dbReference type="ChEBI" id="CHEBI:24875"/>
    </ligand>
</feature>
<dbReference type="InterPro" id="IPR003829">
    <property type="entry name" value="Pirin_N_dom"/>
</dbReference>
<gene>
    <name evidence="6" type="ORF">H3Z74_11400</name>
</gene>
<evidence type="ECO:0000313" key="6">
    <source>
        <dbReference type="EMBL" id="QNQ11680.1"/>
    </source>
</evidence>
<proteinExistence type="inferred from homology"/>
<organism evidence="6 7">
    <name type="scientific">Sphingomonas alpina</name>
    <dbReference type="NCBI Taxonomy" id="653931"/>
    <lineage>
        <taxon>Bacteria</taxon>
        <taxon>Pseudomonadati</taxon>
        <taxon>Pseudomonadota</taxon>
        <taxon>Alphaproteobacteria</taxon>
        <taxon>Sphingomonadales</taxon>
        <taxon>Sphingomonadaceae</taxon>
        <taxon>Sphingomonas</taxon>
    </lineage>
</organism>
<feature type="binding site" evidence="2">
    <location>
        <position position="69"/>
    </location>
    <ligand>
        <name>Fe cation</name>
        <dbReference type="ChEBI" id="CHEBI:24875"/>
    </ligand>
</feature>
<dbReference type="CDD" id="cd02910">
    <property type="entry name" value="cupin_Yhhw_N"/>
    <property type="match status" value="1"/>
</dbReference>
<comment type="cofactor">
    <cofactor evidence="2">
        <name>Fe cation</name>
        <dbReference type="ChEBI" id="CHEBI:24875"/>
    </cofactor>
    <text evidence="2">Binds 1 Fe cation per subunit.</text>
</comment>
<dbReference type="InterPro" id="IPR014710">
    <property type="entry name" value="RmlC-like_jellyroll"/>
</dbReference>
<comment type="similarity">
    <text evidence="1 3">Belongs to the pirin family.</text>
</comment>
<sequence length="242" mass="26121">MIGTQEPTKGQIDRRSFDSLGHADHGWLNARHHFSFADYHDPRRMGWGAIRVWNDDEIAANSGFPPHPHRDMEIITYVRSGAITHQDSMGNKGRTGAGDVQVMSAGTGVRHAEYNLEPETTTLFQIWIEPSRTGGAPSWGAKPFPKGDRSGKFAVLASGFAEDKNALPIRADARVLGATVKAGESLTHNVGEGRHAYLVPATGAIEIDGVRFDARDGAALSGGQTVEIKAIEDAEIVLVDSQ</sequence>